<comment type="caution">
    <text evidence="2">The sequence shown here is derived from an EMBL/GenBank/DDBJ whole genome shotgun (WGS) entry which is preliminary data.</text>
</comment>
<dbReference type="NCBIfam" id="TIGR02276">
    <property type="entry name" value="beta_rpt_yvtn"/>
    <property type="match status" value="1"/>
</dbReference>
<dbReference type="InterPro" id="IPR011964">
    <property type="entry name" value="YVTN_b-propeller_repeat"/>
</dbReference>
<feature type="signal peptide" evidence="1">
    <location>
        <begin position="1"/>
        <end position="31"/>
    </location>
</feature>
<dbReference type="PANTHER" id="PTHR47197">
    <property type="entry name" value="PROTEIN NIRF"/>
    <property type="match status" value="1"/>
</dbReference>
<evidence type="ECO:0000256" key="1">
    <source>
        <dbReference type="SAM" id="SignalP"/>
    </source>
</evidence>
<dbReference type="Gene3D" id="2.130.10.10">
    <property type="entry name" value="YVTN repeat-like/Quinoprotein amine dehydrogenase"/>
    <property type="match status" value="2"/>
</dbReference>
<organism evidence="2 3">
    <name type="scientific">Scleromatobacter humisilvae</name>
    <dbReference type="NCBI Taxonomy" id="2897159"/>
    <lineage>
        <taxon>Bacteria</taxon>
        <taxon>Pseudomonadati</taxon>
        <taxon>Pseudomonadota</taxon>
        <taxon>Betaproteobacteria</taxon>
        <taxon>Burkholderiales</taxon>
        <taxon>Sphaerotilaceae</taxon>
        <taxon>Scleromatobacter</taxon>
    </lineage>
</organism>
<dbReference type="RefSeq" id="WP_275681328.1">
    <property type="nucleotide sequence ID" value="NZ_JAJLJH010000001.1"/>
</dbReference>
<feature type="chain" id="PRO_5040879919" evidence="1">
    <location>
        <begin position="32"/>
        <end position="348"/>
    </location>
</feature>
<evidence type="ECO:0000313" key="3">
    <source>
        <dbReference type="Proteomes" id="UP001139353"/>
    </source>
</evidence>
<dbReference type="AlphaFoldDB" id="A0A9X2BZF8"/>
<gene>
    <name evidence="2" type="ORF">LPC04_06285</name>
</gene>
<keyword evidence="3" id="KW-1185">Reference proteome</keyword>
<proteinExistence type="predicted"/>
<dbReference type="Proteomes" id="UP001139353">
    <property type="component" value="Unassembled WGS sequence"/>
</dbReference>
<accession>A0A9X2BZF8</accession>
<dbReference type="InterPro" id="IPR011048">
    <property type="entry name" value="Haem_d1_sf"/>
</dbReference>
<dbReference type="InterPro" id="IPR015943">
    <property type="entry name" value="WD40/YVTN_repeat-like_dom_sf"/>
</dbReference>
<reference evidence="2" key="1">
    <citation type="submission" date="2021-11" db="EMBL/GenBank/DDBJ databases">
        <title>BS-T2-15 a new species belonging to the Comamonadaceae family isolated from the soil of a French oak forest.</title>
        <authorList>
            <person name="Mieszkin S."/>
            <person name="Alain K."/>
        </authorList>
    </citation>
    <scope>NUCLEOTIDE SEQUENCE</scope>
    <source>
        <strain evidence="2">BS-T2-15</strain>
    </source>
</reference>
<dbReference type="EMBL" id="JAJLJH010000001">
    <property type="protein sequence ID" value="MCK9685321.1"/>
    <property type="molecule type" value="Genomic_DNA"/>
</dbReference>
<protein>
    <submittedName>
        <fullName evidence="2">YncE family protein</fullName>
    </submittedName>
</protein>
<keyword evidence="1" id="KW-0732">Signal</keyword>
<dbReference type="PANTHER" id="PTHR47197:SF3">
    <property type="entry name" value="DIHYDRO-HEME D1 DEHYDROGENASE"/>
    <property type="match status" value="1"/>
</dbReference>
<evidence type="ECO:0000313" key="2">
    <source>
        <dbReference type="EMBL" id="MCK9685321.1"/>
    </source>
</evidence>
<dbReference type="SUPFAM" id="SSF51004">
    <property type="entry name" value="C-terminal (heme d1) domain of cytochrome cd1-nitrite reductase"/>
    <property type="match status" value="1"/>
</dbReference>
<name>A0A9X2BZF8_9BURK</name>
<sequence length="348" mass="36019">MPISFPSHPLARVAGIAIAALAALHGAPALAAPQVAATIALPDPVRWDYVSVDPAAHRLYVAHRERVDVIDTRDNKPVLQLAPTPGVHGAAAAPGLNRVFTSNGADGTVGVFDATTGKPLQALPAGKNPDAIVYEPSTQRVFAFNGGSSDVTVIDARTLKVLATIPSPGDPEFAVVDGRGRVFFNIEDKGELAVIDAQALKIERHYALAPCEEPSGLAIDPKGRLYSVCRNGVMVVSDPAQGRVIGSAPIGRGPDGVAWLDGKAYSANGRDGTISVVAETAPGRFETIATVPTAPGARTIAAAPGEHLLFSPTADFEPPVASSAAKPPRPEAIVGSFRVLVLKDAEAR</sequence>
<dbReference type="InterPro" id="IPR051200">
    <property type="entry name" value="Host-pathogen_enzymatic-act"/>
</dbReference>